<dbReference type="Proteomes" id="UP001215280">
    <property type="component" value="Unassembled WGS sequence"/>
</dbReference>
<dbReference type="EMBL" id="JARJLG010000102">
    <property type="protein sequence ID" value="KAJ7745587.1"/>
    <property type="molecule type" value="Genomic_DNA"/>
</dbReference>
<feature type="transmembrane region" description="Helical" evidence="1">
    <location>
        <begin position="20"/>
        <end position="41"/>
    </location>
</feature>
<feature type="transmembrane region" description="Helical" evidence="1">
    <location>
        <begin position="128"/>
        <end position="149"/>
    </location>
</feature>
<reference evidence="2" key="1">
    <citation type="submission" date="2023-03" db="EMBL/GenBank/DDBJ databases">
        <title>Massive genome expansion in bonnet fungi (Mycena s.s.) driven by repeated elements and novel gene families across ecological guilds.</title>
        <authorList>
            <consortium name="Lawrence Berkeley National Laboratory"/>
            <person name="Harder C.B."/>
            <person name="Miyauchi S."/>
            <person name="Viragh M."/>
            <person name="Kuo A."/>
            <person name="Thoen E."/>
            <person name="Andreopoulos B."/>
            <person name="Lu D."/>
            <person name="Skrede I."/>
            <person name="Drula E."/>
            <person name="Henrissat B."/>
            <person name="Morin E."/>
            <person name="Kohler A."/>
            <person name="Barry K."/>
            <person name="LaButti K."/>
            <person name="Morin E."/>
            <person name="Salamov A."/>
            <person name="Lipzen A."/>
            <person name="Mereny Z."/>
            <person name="Hegedus B."/>
            <person name="Baldrian P."/>
            <person name="Stursova M."/>
            <person name="Weitz H."/>
            <person name="Taylor A."/>
            <person name="Grigoriev I.V."/>
            <person name="Nagy L.G."/>
            <person name="Martin F."/>
            <person name="Kauserud H."/>
        </authorList>
    </citation>
    <scope>NUCLEOTIDE SEQUENCE</scope>
    <source>
        <strain evidence="2">CBHHK188m</strain>
    </source>
</reference>
<feature type="transmembrane region" description="Helical" evidence="1">
    <location>
        <begin position="53"/>
        <end position="73"/>
    </location>
</feature>
<feature type="transmembrane region" description="Helical" evidence="1">
    <location>
        <begin position="85"/>
        <end position="107"/>
    </location>
</feature>
<evidence type="ECO:0000313" key="3">
    <source>
        <dbReference type="Proteomes" id="UP001215280"/>
    </source>
</evidence>
<sequence length="171" mass="19008">MATTNSIVSQEPAAILRAQIIAFNVFALLGLVWLSAVLITAATSPTVRRSKVWFAHLGAWTAYSLSYIIIIGWQTGPQPPYTVCVFQAGLIYTCPPLAGLAGLCFLIDIYMNLSAVLFDKKMSPRWSVFLAVFPYVFSTCVFIRVLLFVEDPTTVQRHISHLYCHITTTTE</sequence>
<dbReference type="AlphaFoldDB" id="A0AAD7ILI8"/>
<gene>
    <name evidence="2" type="ORF">DFH07DRAFT_963284</name>
</gene>
<keyword evidence="1" id="KW-0812">Transmembrane</keyword>
<comment type="caution">
    <text evidence="2">The sequence shown here is derived from an EMBL/GenBank/DDBJ whole genome shotgun (WGS) entry which is preliminary data.</text>
</comment>
<keyword evidence="1" id="KW-0472">Membrane</keyword>
<keyword evidence="3" id="KW-1185">Reference proteome</keyword>
<proteinExistence type="predicted"/>
<protein>
    <submittedName>
        <fullName evidence="2">Uncharacterized protein</fullName>
    </submittedName>
</protein>
<evidence type="ECO:0000313" key="2">
    <source>
        <dbReference type="EMBL" id="KAJ7745587.1"/>
    </source>
</evidence>
<evidence type="ECO:0000256" key="1">
    <source>
        <dbReference type="SAM" id="Phobius"/>
    </source>
</evidence>
<name>A0AAD7ILI8_9AGAR</name>
<accession>A0AAD7ILI8</accession>
<keyword evidence="1" id="KW-1133">Transmembrane helix</keyword>
<organism evidence="2 3">
    <name type="scientific">Mycena maculata</name>
    <dbReference type="NCBI Taxonomy" id="230809"/>
    <lineage>
        <taxon>Eukaryota</taxon>
        <taxon>Fungi</taxon>
        <taxon>Dikarya</taxon>
        <taxon>Basidiomycota</taxon>
        <taxon>Agaricomycotina</taxon>
        <taxon>Agaricomycetes</taxon>
        <taxon>Agaricomycetidae</taxon>
        <taxon>Agaricales</taxon>
        <taxon>Marasmiineae</taxon>
        <taxon>Mycenaceae</taxon>
        <taxon>Mycena</taxon>
    </lineage>
</organism>